<evidence type="ECO:0000313" key="2">
    <source>
        <dbReference type="EMBL" id="GIG85422.1"/>
    </source>
</evidence>
<dbReference type="EMBL" id="BONW01000001">
    <property type="protein sequence ID" value="GIG85422.1"/>
    <property type="molecule type" value="Genomic_DNA"/>
</dbReference>
<gene>
    <name evidence="2" type="ORF">Pen02_03580</name>
</gene>
<reference evidence="2 3" key="1">
    <citation type="submission" date="2021-01" db="EMBL/GenBank/DDBJ databases">
        <title>Whole genome shotgun sequence of Plantactinospora endophytica NBRC 110450.</title>
        <authorList>
            <person name="Komaki H."/>
            <person name="Tamura T."/>
        </authorList>
    </citation>
    <scope>NUCLEOTIDE SEQUENCE [LARGE SCALE GENOMIC DNA]</scope>
    <source>
        <strain evidence="2 3">NBRC 110450</strain>
    </source>
</reference>
<feature type="transmembrane region" description="Helical" evidence="1">
    <location>
        <begin position="110"/>
        <end position="128"/>
    </location>
</feature>
<protein>
    <recommendedName>
        <fullName evidence="4">Transmembrane protein</fullName>
    </recommendedName>
</protein>
<evidence type="ECO:0000313" key="3">
    <source>
        <dbReference type="Proteomes" id="UP000646749"/>
    </source>
</evidence>
<evidence type="ECO:0008006" key="4">
    <source>
        <dbReference type="Google" id="ProtNLM"/>
    </source>
</evidence>
<keyword evidence="1" id="KW-1133">Transmembrane helix</keyword>
<accession>A0ABQ4DSI7</accession>
<comment type="caution">
    <text evidence="2">The sequence shown here is derived from an EMBL/GenBank/DDBJ whole genome shotgun (WGS) entry which is preliminary data.</text>
</comment>
<keyword evidence="1" id="KW-0472">Membrane</keyword>
<feature type="transmembrane region" description="Helical" evidence="1">
    <location>
        <begin position="78"/>
        <end position="98"/>
    </location>
</feature>
<feature type="transmembrane region" description="Helical" evidence="1">
    <location>
        <begin position="38"/>
        <end position="58"/>
    </location>
</feature>
<name>A0ABQ4DSI7_9ACTN</name>
<keyword evidence="1" id="KW-0812">Transmembrane</keyword>
<keyword evidence="3" id="KW-1185">Reference proteome</keyword>
<dbReference type="RefSeq" id="WP_203864088.1">
    <property type="nucleotide sequence ID" value="NZ_BONW01000001.1"/>
</dbReference>
<organism evidence="2 3">
    <name type="scientific">Plantactinospora endophytica</name>
    <dbReference type="NCBI Taxonomy" id="673535"/>
    <lineage>
        <taxon>Bacteria</taxon>
        <taxon>Bacillati</taxon>
        <taxon>Actinomycetota</taxon>
        <taxon>Actinomycetes</taxon>
        <taxon>Micromonosporales</taxon>
        <taxon>Micromonosporaceae</taxon>
        <taxon>Plantactinospora</taxon>
    </lineage>
</organism>
<evidence type="ECO:0000256" key="1">
    <source>
        <dbReference type="SAM" id="Phobius"/>
    </source>
</evidence>
<dbReference type="Proteomes" id="UP000646749">
    <property type="component" value="Unassembled WGS sequence"/>
</dbReference>
<proteinExistence type="predicted"/>
<sequence length="158" mass="16448">MAGTSWRLSLTFSPVAVLPTAALALLTLPMDGLHLDGFWGWATALLVVYLGNAVLDSVGTRTGYSGWLSGRTGGWIKLRWLSTGVLVNVVLLVVLPRVHGLLGLDTSTGGVGTVLTAGTVLGLCFFLGSRFEDATFSFEKGAPDDGADDPPDGVRAGD</sequence>